<dbReference type="PANTHER" id="PTHR45138:SF24">
    <property type="entry name" value="DIGUANYLATE CYCLASE DGCC-RELATED"/>
    <property type="match status" value="1"/>
</dbReference>
<feature type="transmembrane region" description="Helical" evidence="1">
    <location>
        <begin position="286"/>
        <end position="303"/>
    </location>
</feature>
<feature type="transmembrane region" description="Helical" evidence="1">
    <location>
        <begin position="94"/>
        <end position="111"/>
    </location>
</feature>
<feature type="transmembrane region" description="Helical" evidence="1">
    <location>
        <begin position="221"/>
        <end position="243"/>
    </location>
</feature>
<dbReference type="Pfam" id="PF00990">
    <property type="entry name" value="GGDEF"/>
    <property type="match status" value="1"/>
</dbReference>
<dbReference type="PANTHER" id="PTHR45138">
    <property type="entry name" value="REGULATORY COMPONENTS OF SENSORY TRANSDUCTION SYSTEM"/>
    <property type="match status" value="1"/>
</dbReference>
<dbReference type="InterPro" id="IPR043128">
    <property type="entry name" value="Rev_trsase/Diguanyl_cyclase"/>
</dbReference>
<feature type="transmembrane region" description="Helical" evidence="1">
    <location>
        <begin position="123"/>
        <end position="147"/>
    </location>
</feature>
<dbReference type="SMART" id="SM00267">
    <property type="entry name" value="GGDEF"/>
    <property type="match status" value="1"/>
</dbReference>
<dbReference type="AlphaFoldDB" id="A0A7Y9DKS2"/>
<keyword evidence="4" id="KW-1185">Reference proteome</keyword>
<dbReference type="GO" id="GO:1902201">
    <property type="term" value="P:negative regulation of bacterial-type flagellum-dependent cell motility"/>
    <property type="evidence" value="ECO:0007669"/>
    <property type="project" value="TreeGrafter"/>
</dbReference>
<dbReference type="EMBL" id="JACCBB010000001">
    <property type="protein sequence ID" value="NYD22421.1"/>
    <property type="molecule type" value="Genomic_DNA"/>
</dbReference>
<evidence type="ECO:0000313" key="3">
    <source>
        <dbReference type="EMBL" id="NYD22421.1"/>
    </source>
</evidence>
<dbReference type="GO" id="GO:0005886">
    <property type="term" value="C:plasma membrane"/>
    <property type="evidence" value="ECO:0007669"/>
    <property type="project" value="TreeGrafter"/>
</dbReference>
<evidence type="ECO:0000313" key="4">
    <source>
        <dbReference type="Proteomes" id="UP000521922"/>
    </source>
</evidence>
<name>A0A7Y9DKS2_9ACTN</name>
<gene>
    <name evidence="3" type="ORF">BJ968_001961</name>
</gene>
<dbReference type="GO" id="GO:0043709">
    <property type="term" value="P:cell adhesion involved in single-species biofilm formation"/>
    <property type="evidence" value="ECO:0007669"/>
    <property type="project" value="TreeGrafter"/>
</dbReference>
<dbReference type="RefSeq" id="WP_179751378.1">
    <property type="nucleotide sequence ID" value="NZ_BAAAGN010000022.1"/>
</dbReference>
<dbReference type="InterPro" id="IPR050469">
    <property type="entry name" value="Diguanylate_Cyclase"/>
</dbReference>
<dbReference type="InterPro" id="IPR029787">
    <property type="entry name" value="Nucleotide_cyclase"/>
</dbReference>
<feature type="transmembrane region" description="Helical" evidence="1">
    <location>
        <begin position="255"/>
        <end position="274"/>
    </location>
</feature>
<feature type="domain" description="GGDEF" evidence="2">
    <location>
        <begin position="351"/>
        <end position="472"/>
    </location>
</feature>
<accession>A0A7Y9DKS2</accession>
<dbReference type="Proteomes" id="UP000521922">
    <property type="component" value="Unassembled WGS sequence"/>
</dbReference>
<proteinExistence type="predicted"/>
<comment type="caution">
    <text evidence="3">The sequence shown here is derived from an EMBL/GenBank/DDBJ whole genome shotgun (WGS) entry which is preliminary data.</text>
</comment>
<feature type="transmembrane region" description="Helical" evidence="1">
    <location>
        <begin position="153"/>
        <end position="174"/>
    </location>
</feature>
<dbReference type="Gene3D" id="3.30.70.270">
    <property type="match status" value="1"/>
</dbReference>
<keyword evidence="1" id="KW-1133">Transmembrane helix</keyword>
<feature type="transmembrane region" description="Helical" evidence="1">
    <location>
        <begin position="34"/>
        <end position="53"/>
    </location>
</feature>
<keyword evidence="1" id="KW-0472">Membrane</keyword>
<feature type="transmembrane region" description="Helical" evidence="1">
    <location>
        <begin position="186"/>
        <end position="209"/>
    </location>
</feature>
<organism evidence="3 4">
    <name type="scientific">Kineococcus aurantiacus</name>
    <dbReference type="NCBI Taxonomy" id="37633"/>
    <lineage>
        <taxon>Bacteria</taxon>
        <taxon>Bacillati</taxon>
        <taxon>Actinomycetota</taxon>
        <taxon>Actinomycetes</taxon>
        <taxon>Kineosporiales</taxon>
        <taxon>Kineosporiaceae</taxon>
        <taxon>Kineococcus</taxon>
    </lineage>
</organism>
<dbReference type="PROSITE" id="PS50887">
    <property type="entry name" value="GGDEF"/>
    <property type="match status" value="1"/>
</dbReference>
<dbReference type="InterPro" id="IPR000160">
    <property type="entry name" value="GGDEF_dom"/>
</dbReference>
<protein>
    <submittedName>
        <fullName evidence="3">Diguanylate cyclase (GGDEF)-like protein</fullName>
    </submittedName>
</protein>
<evidence type="ECO:0000256" key="1">
    <source>
        <dbReference type="SAM" id="Phobius"/>
    </source>
</evidence>
<dbReference type="SUPFAM" id="SSF55073">
    <property type="entry name" value="Nucleotide cyclase"/>
    <property type="match status" value="1"/>
</dbReference>
<dbReference type="NCBIfam" id="TIGR00254">
    <property type="entry name" value="GGDEF"/>
    <property type="match status" value="1"/>
</dbReference>
<dbReference type="CDD" id="cd01949">
    <property type="entry name" value="GGDEF"/>
    <property type="match status" value="1"/>
</dbReference>
<evidence type="ECO:0000259" key="2">
    <source>
        <dbReference type="PROSITE" id="PS50887"/>
    </source>
</evidence>
<reference evidence="3 4" key="1">
    <citation type="submission" date="2020-07" db="EMBL/GenBank/DDBJ databases">
        <title>Sequencing the genomes of 1000 actinobacteria strains.</title>
        <authorList>
            <person name="Klenk H.-P."/>
        </authorList>
    </citation>
    <scope>NUCLEOTIDE SEQUENCE [LARGE SCALE GENOMIC DNA]</scope>
    <source>
        <strain evidence="3 4">DSM 7487</strain>
    </source>
</reference>
<keyword evidence="1" id="KW-0812">Transmembrane</keyword>
<dbReference type="GO" id="GO:0052621">
    <property type="term" value="F:diguanylate cyclase activity"/>
    <property type="evidence" value="ECO:0007669"/>
    <property type="project" value="TreeGrafter"/>
</dbReference>
<sequence>MSAPRPRTDLLFAGVLVLLVPGYLLLPAGHPEELGYVAVVGACTLVLLVVAAASPARRPWLPLGAALTAFCAAEVEVAHLSWTGGRLTPSPADVLFLLGQGLQFLAVLRLLPAPRGGLRRGPLLDVVLVTTSVGLLFVVYTVLPALGGPGDGLLTRLVAAAYPVSDVAVVFLLARASGWRSDRPAALWWLTGGLLASVVADVTVAVLTAAGDTDPPRGVRLLWLVFYVCVAAAGCSPSATALGRRPAAPPPSATLVRMPLLAAAALLPPVVTVADHVVPGAGDHGLALGFVSLVVVALVLLRVGDLLRIARGQAAVVERLADTDPLTGLPNRRAWDAQVARSFVAAHASGAAVAVAIVDLDRFKAFNDAHGHDGGDALLVAAASAWREALPGAFLARWGGEEFTVLLVGASAEEAAVRLHAVHAAVPHGQTCSIGVAQWDGSEVPPAALARADRALYRAKADGRDRTVVDRGRGVHPAVPVAG</sequence>